<feature type="active site" description="Nucleophile" evidence="5">
    <location>
        <position position="49"/>
    </location>
</feature>
<dbReference type="PIRSF" id="PIRSF017434">
    <property type="entry name" value="Purine_5'-nucleotidase"/>
    <property type="match status" value="1"/>
</dbReference>
<dbReference type="EMBL" id="NIVC01002869">
    <property type="protein sequence ID" value="PAA54705.1"/>
    <property type="molecule type" value="Genomic_DNA"/>
</dbReference>
<dbReference type="InterPro" id="IPR023214">
    <property type="entry name" value="HAD_sf"/>
</dbReference>
<dbReference type="PANTHER" id="PTHR12103:SF15">
    <property type="entry name" value="CYTOSOLIC PURINE 5'-NUCLEOTIDASE"/>
    <property type="match status" value="1"/>
</dbReference>
<feature type="binding site" evidence="6">
    <location>
        <position position="49"/>
    </location>
    <ligand>
        <name>Mg(2+)</name>
        <dbReference type="ChEBI" id="CHEBI:18420"/>
    </ligand>
</feature>
<evidence type="ECO:0000256" key="5">
    <source>
        <dbReference type="PIRSR" id="PIRSR017434-1"/>
    </source>
</evidence>
<evidence type="ECO:0000256" key="2">
    <source>
        <dbReference type="ARBA" id="ARBA00022723"/>
    </source>
</evidence>
<keyword evidence="9" id="KW-1185">Reference proteome</keyword>
<evidence type="ECO:0000256" key="6">
    <source>
        <dbReference type="PIRSR" id="PIRSR017434-2"/>
    </source>
</evidence>
<keyword evidence="4 6" id="KW-0460">Magnesium</keyword>
<dbReference type="CDD" id="cd07522">
    <property type="entry name" value="HAD_cN-II"/>
    <property type="match status" value="1"/>
</dbReference>
<comment type="similarity">
    <text evidence="1">Belongs to the 5'(3')-deoxyribonucleotidase family.</text>
</comment>
<feature type="binding site" evidence="6">
    <location>
        <position position="336"/>
    </location>
    <ligand>
        <name>Mg(2+)</name>
        <dbReference type="ChEBI" id="CHEBI:18420"/>
    </ligand>
</feature>
<accession>A0A267DZI6</accession>
<organism evidence="8 9">
    <name type="scientific">Macrostomum lignano</name>
    <dbReference type="NCBI Taxonomy" id="282301"/>
    <lineage>
        <taxon>Eukaryota</taxon>
        <taxon>Metazoa</taxon>
        <taxon>Spiralia</taxon>
        <taxon>Lophotrochozoa</taxon>
        <taxon>Platyhelminthes</taxon>
        <taxon>Rhabditophora</taxon>
        <taxon>Macrostomorpha</taxon>
        <taxon>Macrostomida</taxon>
        <taxon>Macrostomidae</taxon>
        <taxon>Macrostomum</taxon>
    </lineage>
</organism>
<evidence type="ECO:0008006" key="10">
    <source>
        <dbReference type="Google" id="ProtNLM"/>
    </source>
</evidence>
<dbReference type="NCBIfam" id="TIGR02244">
    <property type="entry name" value="HAD-IG-Ncltidse"/>
    <property type="match status" value="1"/>
</dbReference>
<dbReference type="Pfam" id="PF05761">
    <property type="entry name" value="5_nucleotid"/>
    <property type="match status" value="1"/>
</dbReference>
<feature type="region of interest" description="Disordered" evidence="7">
    <location>
        <begin position="508"/>
        <end position="579"/>
    </location>
</feature>
<dbReference type="InterPro" id="IPR016695">
    <property type="entry name" value="Pur_nucleotidase"/>
</dbReference>
<gene>
    <name evidence="8" type="ORF">BOX15_Mlig022957g1</name>
</gene>
<protein>
    <recommendedName>
        <fullName evidence="10">Cytosolic purine 5'-nucleotidase</fullName>
    </recommendedName>
</protein>
<dbReference type="InterPro" id="IPR008380">
    <property type="entry name" value="HAD-SF_hydro_IG_5-nucl"/>
</dbReference>
<keyword evidence="2 6" id="KW-0479">Metal-binding</keyword>
<feature type="binding site" evidence="6">
    <location>
        <position position="51"/>
    </location>
    <ligand>
        <name>GMP</name>
        <dbReference type="ChEBI" id="CHEBI:58115"/>
    </ligand>
</feature>
<dbReference type="GO" id="GO:0046872">
    <property type="term" value="F:metal ion binding"/>
    <property type="evidence" value="ECO:0007669"/>
    <property type="project" value="UniProtKB-KW"/>
</dbReference>
<evidence type="ECO:0000256" key="1">
    <source>
        <dbReference type="ARBA" id="ARBA00009589"/>
    </source>
</evidence>
<dbReference type="STRING" id="282301.A0A267DZI6"/>
<evidence type="ECO:0000256" key="4">
    <source>
        <dbReference type="ARBA" id="ARBA00022842"/>
    </source>
</evidence>
<dbReference type="Proteomes" id="UP000215902">
    <property type="component" value="Unassembled WGS sequence"/>
</dbReference>
<sequence length="579" mass="65027">MADTEQHPRRNGGESLSVTSADLFKRQTSQRIFVNRSVQMEKIKFYGFDMDYTLAQYVSPLYETMSFKLMLERLVETGYPPDILQFKYDHTVPIRGLWFDKEKGLLLKVDTFGNILSCLFGLSFVTAAELRNHYENKFVLLSNRFYVYDTLFNLPEIYCLASVIEFFKSVSNCTVSRSGFNYNEVFISFRTLFTDVREATNYIHDKGELKKLTVEQVDRYVHKDPDLADLLRQLSAGGAKLFLLTNSGYWYTEHIMTYLLGDSWRDYFDYAVVDACKPRFFADGSLMRVVDPASGKLKLGTHTGPLQKGTVYSGGSCADFSRLIGCRGKDVLYIGDHIFGDIVKSKKVGWRTLLIVPELANELFVWKKEEALFVRLQELDAEMSRAYQGCTIVSKSGPSLALEAQSVDKMKRSIRETVQAMDASYGFMGSLFRSGGRLTSFASQLERYADLYAQSVTNLLYYPNYYMFRGPMALMTHESTVSHKSDDSPPEKITAESKFALRASSASVASRRGSAPNAADIQQVARSHDDQSADSTASVSSELKPPCAVTSAAFEEEDSAADLTAAARPESPAVVDAYD</sequence>
<dbReference type="OrthoDB" id="10252832at2759"/>
<evidence type="ECO:0000313" key="9">
    <source>
        <dbReference type="Proteomes" id="UP000215902"/>
    </source>
</evidence>
<dbReference type="SUPFAM" id="SSF56784">
    <property type="entry name" value="HAD-like"/>
    <property type="match status" value="1"/>
</dbReference>
<comment type="cofactor">
    <cofactor evidence="6">
        <name>Mg(2+)</name>
        <dbReference type="ChEBI" id="CHEBI:18420"/>
    </cofactor>
    <text evidence="6">Binds 1 Mg(2+) ion per subunit.</text>
</comment>
<evidence type="ECO:0000256" key="3">
    <source>
        <dbReference type="ARBA" id="ARBA00022801"/>
    </source>
</evidence>
<name>A0A267DZI6_9PLAT</name>
<dbReference type="GO" id="GO:0008253">
    <property type="term" value="F:5'-nucleotidase activity"/>
    <property type="evidence" value="ECO:0007669"/>
    <property type="project" value="TreeGrafter"/>
</dbReference>
<reference evidence="8 9" key="1">
    <citation type="submission" date="2017-06" db="EMBL/GenBank/DDBJ databases">
        <title>A platform for efficient transgenesis in Macrostomum lignano, a flatworm model organism for stem cell research.</title>
        <authorList>
            <person name="Berezikov E."/>
        </authorList>
    </citation>
    <scope>NUCLEOTIDE SEQUENCE [LARGE SCALE GENOMIC DNA]</scope>
    <source>
        <strain evidence="8">DV1</strain>
        <tissue evidence="8">Whole organism</tissue>
    </source>
</reference>
<comment type="caution">
    <text evidence="8">The sequence shown here is derived from an EMBL/GenBank/DDBJ whole genome shotgun (WGS) entry which is preliminary data.</text>
</comment>
<feature type="active site" description="Proton donor" evidence="5">
    <location>
        <position position="51"/>
    </location>
</feature>
<proteinExistence type="inferred from homology"/>
<evidence type="ECO:0000313" key="8">
    <source>
        <dbReference type="EMBL" id="PAA54705.1"/>
    </source>
</evidence>
<dbReference type="InterPro" id="IPR036412">
    <property type="entry name" value="HAD-like_sf"/>
</dbReference>
<dbReference type="PANTHER" id="PTHR12103">
    <property type="entry name" value="5'-NUCLEOTIDASE DOMAIN-CONTAINING"/>
    <property type="match status" value="1"/>
</dbReference>
<evidence type="ECO:0000256" key="7">
    <source>
        <dbReference type="SAM" id="MobiDB-lite"/>
    </source>
</evidence>
<keyword evidence="3" id="KW-0378">Hydrolase</keyword>
<dbReference type="Gene3D" id="3.40.50.1000">
    <property type="entry name" value="HAD superfamily/HAD-like"/>
    <property type="match status" value="2"/>
</dbReference>
<dbReference type="AlphaFoldDB" id="A0A267DZI6"/>